<dbReference type="PROSITE" id="PS00134">
    <property type="entry name" value="TRYPSIN_HIS"/>
    <property type="match status" value="1"/>
</dbReference>
<comment type="similarity">
    <text evidence="3">Belongs to the peptidase S1 family. CLIP subfamily.</text>
</comment>
<dbReference type="PANTHER" id="PTHR24256">
    <property type="entry name" value="TRYPTASE-RELATED"/>
    <property type="match status" value="1"/>
</dbReference>
<organism evidence="6 7">
    <name type="scientific">Pseudolycoriella hygida</name>
    <dbReference type="NCBI Taxonomy" id="35572"/>
    <lineage>
        <taxon>Eukaryota</taxon>
        <taxon>Metazoa</taxon>
        <taxon>Ecdysozoa</taxon>
        <taxon>Arthropoda</taxon>
        <taxon>Hexapoda</taxon>
        <taxon>Insecta</taxon>
        <taxon>Pterygota</taxon>
        <taxon>Neoptera</taxon>
        <taxon>Endopterygota</taxon>
        <taxon>Diptera</taxon>
        <taxon>Nematocera</taxon>
        <taxon>Sciaroidea</taxon>
        <taxon>Sciaridae</taxon>
        <taxon>Pseudolycoriella</taxon>
    </lineage>
</organism>
<evidence type="ECO:0000256" key="1">
    <source>
        <dbReference type="ARBA" id="ARBA00023157"/>
    </source>
</evidence>
<dbReference type="EMBL" id="WJQU01000002">
    <property type="protein sequence ID" value="KAJ6641771.1"/>
    <property type="molecule type" value="Genomic_DNA"/>
</dbReference>
<dbReference type="OrthoDB" id="10059102at2759"/>
<feature type="chain" id="PRO_5040294847" evidence="4">
    <location>
        <begin position="22"/>
        <end position="290"/>
    </location>
</feature>
<dbReference type="GO" id="GO:0006508">
    <property type="term" value="P:proteolysis"/>
    <property type="evidence" value="ECO:0007669"/>
    <property type="project" value="InterPro"/>
</dbReference>
<dbReference type="Proteomes" id="UP001151699">
    <property type="component" value="Chromosome B"/>
</dbReference>
<evidence type="ECO:0000256" key="3">
    <source>
        <dbReference type="ARBA" id="ARBA00024195"/>
    </source>
</evidence>
<dbReference type="AlphaFoldDB" id="A0A9Q0N293"/>
<evidence type="ECO:0000259" key="5">
    <source>
        <dbReference type="PROSITE" id="PS50240"/>
    </source>
</evidence>
<dbReference type="Gene3D" id="2.40.10.10">
    <property type="entry name" value="Trypsin-like serine proteases"/>
    <property type="match status" value="1"/>
</dbReference>
<proteinExistence type="inferred from homology"/>
<dbReference type="InterPro" id="IPR043504">
    <property type="entry name" value="Peptidase_S1_PA_chymotrypsin"/>
</dbReference>
<dbReference type="InterPro" id="IPR018114">
    <property type="entry name" value="TRYPSIN_HIS"/>
</dbReference>
<evidence type="ECO:0000313" key="6">
    <source>
        <dbReference type="EMBL" id="KAJ6641771.1"/>
    </source>
</evidence>
<keyword evidence="4" id="KW-0732">Signal</keyword>
<dbReference type="InterPro" id="IPR001314">
    <property type="entry name" value="Peptidase_S1A"/>
</dbReference>
<comment type="caution">
    <text evidence="6">The sequence shown here is derived from an EMBL/GenBank/DDBJ whole genome shotgun (WGS) entry which is preliminary data.</text>
</comment>
<dbReference type="GO" id="GO:0004252">
    <property type="term" value="F:serine-type endopeptidase activity"/>
    <property type="evidence" value="ECO:0007669"/>
    <property type="project" value="InterPro"/>
</dbReference>
<accession>A0A9Q0N293</accession>
<dbReference type="PROSITE" id="PS50240">
    <property type="entry name" value="TRYPSIN_DOM"/>
    <property type="match status" value="1"/>
</dbReference>
<dbReference type="CDD" id="cd00190">
    <property type="entry name" value="Tryp_SPc"/>
    <property type="match status" value="1"/>
</dbReference>
<dbReference type="InterPro" id="IPR009003">
    <property type="entry name" value="Peptidase_S1_PA"/>
</dbReference>
<dbReference type="Pfam" id="PF00089">
    <property type="entry name" value="Trypsin"/>
    <property type="match status" value="1"/>
</dbReference>
<dbReference type="InterPro" id="IPR001254">
    <property type="entry name" value="Trypsin_dom"/>
</dbReference>
<dbReference type="InterPro" id="IPR051487">
    <property type="entry name" value="Ser/Thr_Proteases_Immune/Dev"/>
</dbReference>
<dbReference type="SMART" id="SM00020">
    <property type="entry name" value="Tryp_SPc"/>
    <property type="match status" value="1"/>
</dbReference>
<gene>
    <name evidence="6" type="ORF">Bhyg_06714</name>
</gene>
<keyword evidence="1" id="KW-1015">Disulfide bond</keyword>
<reference evidence="6" key="1">
    <citation type="submission" date="2022-07" db="EMBL/GenBank/DDBJ databases">
        <authorList>
            <person name="Trinca V."/>
            <person name="Uliana J.V.C."/>
            <person name="Torres T.T."/>
            <person name="Ward R.J."/>
            <person name="Monesi N."/>
        </authorList>
    </citation>
    <scope>NUCLEOTIDE SEQUENCE</scope>
    <source>
        <strain evidence="6">HSMRA1968</strain>
        <tissue evidence="6">Whole embryos</tissue>
    </source>
</reference>
<name>A0A9Q0N293_9DIPT</name>
<feature type="domain" description="Peptidase S1" evidence="5">
    <location>
        <begin position="24"/>
        <end position="266"/>
    </location>
</feature>
<protein>
    <submittedName>
        <fullName evidence="6">Trypsin 3A1</fullName>
    </submittedName>
</protein>
<dbReference type="SUPFAM" id="SSF50494">
    <property type="entry name" value="Trypsin-like serine proteases"/>
    <property type="match status" value="1"/>
</dbReference>
<evidence type="ECO:0000256" key="2">
    <source>
        <dbReference type="ARBA" id="ARBA00023180"/>
    </source>
</evidence>
<keyword evidence="2" id="KW-0325">Glycoprotein</keyword>
<sequence length="290" mass="31845">MRSIIVSVVLFIVLCNDGCEMLKINGGSEVLIKDAGYMALIRVNVNASLNYKCGGSIISDKHILTAGHCVTTSHRNDPNPVHLIDPEYFTILVGTADMTNFNRKGIVTYVEKVIFRENSKKNDIAILKLNASIPFTRSTRRPVTLPAKSDYIPENGTKVYVDGWGHTTIPTYNLLRAHVETYIGPLCDNIGVDPKFDICTYDEHGAGPCDGDHGGPLLLHHDDEDDDDVQIGIVTSVPIECTNELLDPSIYTSVAANLDWIKSVISGEEDTLPFTRTNPSNDVTVPVVMM</sequence>
<evidence type="ECO:0000313" key="7">
    <source>
        <dbReference type="Proteomes" id="UP001151699"/>
    </source>
</evidence>
<dbReference type="PRINTS" id="PR00722">
    <property type="entry name" value="CHYMOTRYPSIN"/>
</dbReference>
<keyword evidence="7" id="KW-1185">Reference proteome</keyword>
<evidence type="ECO:0000256" key="4">
    <source>
        <dbReference type="SAM" id="SignalP"/>
    </source>
</evidence>
<feature type="signal peptide" evidence="4">
    <location>
        <begin position="1"/>
        <end position="21"/>
    </location>
</feature>